<evidence type="ECO:0000256" key="3">
    <source>
        <dbReference type="ARBA" id="ARBA00022692"/>
    </source>
</evidence>
<gene>
    <name evidence="7" type="ORF">NNO07_26505</name>
</gene>
<evidence type="ECO:0000256" key="6">
    <source>
        <dbReference type="SAM" id="Phobius"/>
    </source>
</evidence>
<comment type="subcellular location">
    <subcellularLocation>
        <location evidence="1">Cell membrane</location>
        <topology evidence="1">Multi-pass membrane protein</topology>
    </subcellularLocation>
</comment>
<feature type="transmembrane region" description="Helical" evidence="6">
    <location>
        <begin position="118"/>
        <end position="139"/>
    </location>
</feature>
<proteinExistence type="predicted"/>
<keyword evidence="3 6" id="KW-0812">Transmembrane</keyword>
<dbReference type="Proteomes" id="UP001211689">
    <property type="component" value="Unassembled WGS sequence"/>
</dbReference>
<accession>A0ABT4YD30</accession>
<keyword evidence="2" id="KW-1003">Cell membrane</keyword>
<protein>
    <submittedName>
        <fullName evidence="7">LysE family transporter</fullName>
    </submittedName>
</protein>
<keyword evidence="5 6" id="KW-0472">Membrane</keyword>
<evidence type="ECO:0000313" key="8">
    <source>
        <dbReference type="Proteomes" id="UP001211689"/>
    </source>
</evidence>
<evidence type="ECO:0000313" key="7">
    <source>
        <dbReference type="EMBL" id="MDA8486636.1"/>
    </source>
</evidence>
<feature type="transmembrane region" description="Helical" evidence="6">
    <location>
        <begin position="39"/>
        <end position="65"/>
    </location>
</feature>
<evidence type="ECO:0000256" key="5">
    <source>
        <dbReference type="ARBA" id="ARBA00023136"/>
    </source>
</evidence>
<comment type="caution">
    <text evidence="7">The sequence shown here is derived from an EMBL/GenBank/DDBJ whole genome shotgun (WGS) entry which is preliminary data.</text>
</comment>
<feature type="transmembrane region" description="Helical" evidence="6">
    <location>
        <begin position="145"/>
        <end position="170"/>
    </location>
</feature>
<dbReference type="InterPro" id="IPR001123">
    <property type="entry name" value="LeuE-type"/>
</dbReference>
<sequence>MDYLGALLAISGVLMLSVVSPGPNFAIVTSTATLRSRRAGVATGLGLAAASATWALLAVAGLGLIVTQVEWLYLGIKLAGALYLIWIGARMILGARKPLAAAPDTLESGVFAAARKGYLVSMTNPKALAFYGSIFAVMVPAHAPAWFYAAIVSIGASISCLWYCGMAVLFSSPAVRDGFMRFKAVFEILMGVFLLGMGGRLLLSR</sequence>
<dbReference type="PANTHER" id="PTHR30086:SF20">
    <property type="entry name" value="ARGININE EXPORTER PROTEIN ARGO-RELATED"/>
    <property type="match status" value="1"/>
</dbReference>
<feature type="transmembrane region" description="Helical" evidence="6">
    <location>
        <begin position="71"/>
        <end position="89"/>
    </location>
</feature>
<dbReference type="Pfam" id="PF01810">
    <property type="entry name" value="LysE"/>
    <property type="match status" value="1"/>
</dbReference>
<feature type="transmembrane region" description="Helical" evidence="6">
    <location>
        <begin position="6"/>
        <end position="27"/>
    </location>
</feature>
<evidence type="ECO:0000256" key="1">
    <source>
        <dbReference type="ARBA" id="ARBA00004651"/>
    </source>
</evidence>
<name>A0ABT4YD30_METRE</name>
<keyword evidence="4 6" id="KW-1133">Transmembrane helix</keyword>
<evidence type="ECO:0000256" key="4">
    <source>
        <dbReference type="ARBA" id="ARBA00022989"/>
    </source>
</evidence>
<organism evidence="7 8">
    <name type="scientific">Metapseudomonas resinovorans</name>
    <name type="common">Pseudomonas resinovorans</name>
    <dbReference type="NCBI Taxonomy" id="53412"/>
    <lineage>
        <taxon>Bacteria</taxon>
        <taxon>Pseudomonadati</taxon>
        <taxon>Pseudomonadota</taxon>
        <taxon>Gammaproteobacteria</taxon>
        <taxon>Pseudomonadales</taxon>
        <taxon>Pseudomonadaceae</taxon>
        <taxon>Metapseudomonas</taxon>
    </lineage>
</organism>
<feature type="transmembrane region" description="Helical" evidence="6">
    <location>
        <begin position="182"/>
        <end position="203"/>
    </location>
</feature>
<reference evidence="7 8" key="1">
    <citation type="submission" date="2022-07" db="EMBL/GenBank/DDBJ databases">
        <title>Genome Analysis of Selected Gammaproteobacteria from Nigerian Food snails.</title>
        <authorList>
            <person name="Okafor A.C."/>
        </authorList>
    </citation>
    <scope>NUCLEOTIDE SEQUENCE [LARGE SCALE GENOMIC DNA]</scope>
    <source>
        <strain evidence="7 8">Awg 2</strain>
    </source>
</reference>
<evidence type="ECO:0000256" key="2">
    <source>
        <dbReference type="ARBA" id="ARBA00022475"/>
    </source>
</evidence>
<dbReference type="PANTHER" id="PTHR30086">
    <property type="entry name" value="ARGININE EXPORTER PROTEIN ARGO"/>
    <property type="match status" value="1"/>
</dbReference>
<dbReference type="RefSeq" id="WP_271472485.1">
    <property type="nucleotide sequence ID" value="NZ_JANEWF010000055.1"/>
</dbReference>
<keyword evidence="8" id="KW-1185">Reference proteome</keyword>
<dbReference type="EMBL" id="JANEWF010000055">
    <property type="protein sequence ID" value="MDA8486636.1"/>
    <property type="molecule type" value="Genomic_DNA"/>
</dbReference>